<reference evidence="2" key="1">
    <citation type="journal article" date="2014" name="Int. J. Syst. Evol. Microbiol.">
        <title>Complete genome sequence of Corynebacterium casei LMG S-19264T (=DSM 44701T), isolated from a smear-ripened cheese.</title>
        <authorList>
            <consortium name="US DOE Joint Genome Institute (JGI-PGF)"/>
            <person name="Walter F."/>
            <person name="Albersmeier A."/>
            <person name="Kalinowski J."/>
            <person name="Ruckert C."/>
        </authorList>
    </citation>
    <scope>NUCLEOTIDE SEQUENCE</scope>
    <source>
        <strain evidence="2">JCM 4956</strain>
    </source>
</reference>
<evidence type="ECO:0000259" key="1">
    <source>
        <dbReference type="Pfam" id="PF04149"/>
    </source>
</evidence>
<proteinExistence type="predicted"/>
<gene>
    <name evidence="2" type="ORF">GCM10010515_23750</name>
</gene>
<dbReference type="AlphaFoldDB" id="A0A918NB79"/>
<reference evidence="2" key="2">
    <citation type="submission" date="2020-09" db="EMBL/GenBank/DDBJ databases">
        <authorList>
            <person name="Sun Q."/>
            <person name="Ohkuma M."/>
        </authorList>
    </citation>
    <scope>NUCLEOTIDE SEQUENCE</scope>
    <source>
        <strain evidence="2">JCM 4956</strain>
    </source>
</reference>
<accession>A0A918NB79</accession>
<evidence type="ECO:0000313" key="2">
    <source>
        <dbReference type="EMBL" id="GGX55406.1"/>
    </source>
</evidence>
<organism evidence="2 3">
    <name type="scientific">Streptomyces fructofermentans</name>
    <dbReference type="NCBI Taxonomy" id="152141"/>
    <lineage>
        <taxon>Bacteria</taxon>
        <taxon>Bacillati</taxon>
        <taxon>Actinomycetota</taxon>
        <taxon>Actinomycetes</taxon>
        <taxon>Kitasatosporales</taxon>
        <taxon>Streptomycetaceae</taxon>
        <taxon>Streptomyces</taxon>
    </lineage>
</organism>
<dbReference type="InterPro" id="IPR007278">
    <property type="entry name" value="DUF397"/>
</dbReference>
<dbReference type="Proteomes" id="UP000645555">
    <property type="component" value="Unassembled WGS sequence"/>
</dbReference>
<dbReference type="RefSeq" id="WP_190035386.1">
    <property type="nucleotide sequence ID" value="NZ_BMWD01000006.1"/>
</dbReference>
<sequence length="62" mass="6715">MREHDLSAARWRRSSYSDDNGGECVEIADGVPGVLPVRDSKCPDGPVLVLGERAWSEFVGGL</sequence>
<evidence type="ECO:0000313" key="3">
    <source>
        <dbReference type="Proteomes" id="UP000645555"/>
    </source>
</evidence>
<feature type="domain" description="DUF397" evidence="1">
    <location>
        <begin position="9"/>
        <end position="62"/>
    </location>
</feature>
<name>A0A918NB79_9ACTN</name>
<protein>
    <recommendedName>
        <fullName evidence="1">DUF397 domain-containing protein</fullName>
    </recommendedName>
</protein>
<comment type="caution">
    <text evidence="2">The sequence shown here is derived from an EMBL/GenBank/DDBJ whole genome shotgun (WGS) entry which is preliminary data.</text>
</comment>
<keyword evidence="3" id="KW-1185">Reference proteome</keyword>
<dbReference type="EMBL" id="BMWD01000006">
    <property type="protein sequence ID" value="GGX55406.1"/>
    <property type="molecule type" value="Genomic_DNA"/>
</dbReference>
<dbReference type="Pfam" id="PF04149">
    <property type="entry name" value="DUF397"/>
    <property type="match status" value="1"/>
</dbReference>